<dbReference type="Proteomes" id="UP000505377">
    <property type="component" value="Chromosome"/>
</dbReference>
<dbReference type="InterPro" id="IPR019239">
    <property type="entry name" value="VapB_antitoxin"/>
</dbReference>
<dbReference type="KEGG" id="pbro:HOP40_13870"/>
<evidence type="ECO:0000313" key="3">
    <source>
        <dbReference type="Proteomes" id="UP000505377"/>
    </source>
</evidence>
<accession>A0A6M6JK24</accession>
<feature type="region of interest" description="Disordered" evidence="1">
    <location>
        <begin position="61"/>
        <end position="80"/>
    </location>
</feature>
<reference evidence="2 3" key="1">
    <citation type="submission" date="2020-05" db="EMBL/GenBank/DDBJ databases">
        <authorList>
            <person name="Mo P."/>
        </authorList>
    </citation>
    <scope>NUCLEOTIDE SEQUENCE [LARGE SCALE GENOMIC DNA]</scope>
    <source>
        <strain evidence="2 3">Gen01</strain>
    </source>
</reference>
<dbReference type="AlphaFoldDB" id="A0A6M6JK24"/>
<feature type="compositionally biased region" description="Basic and acidic residues" evidence="1">
    <location>
        <begin position="64"/>
        <end position="80"/>
    </location>
</feature>
<evidence type="ECO:0000313" key="2">
    <source>
        <dbReference type="EMBL" id="QJY46769.1"/>
    </source>
</evidence>
<dbReference type="Pfam" id="PF09957">
    <property type="entry name" value="VapB_antitoxin"/>
    <property type="match status" value="1"/>
</dbReference>
<protein>
    <submittedName>
        <fullName evidence="2">Type II toxin-antitoxin system VapB family antitoxin</fullName>
    </submittedName>
</protein>
<dbReference type="EMBL" id="CP053564">
    <property type="protein sequence ID" value="QJY46769.1"/>
    <property type="molecule type" value="Genomic_DNA"/>
</dbReference>
<proteinExistence type="predicted"/>
<sequence length="80" mass="9147">MYRWCMGRTNIDIDDELIAEVMRRHSLRTKKEAVDLALRRLVGPRLSPEFFEGLEGIGWDGDLDEMRGSRIHDGDGVDAS</sequence>
<keyword evidence="3" id="KW-1185">Reference proteome</keyword>
<gene>
    <name evidence="2" type="ORF">HOP40_13870</name>
</gene>
<evidence type="ECO:0000256" key="1">
    <source>
        <dbReference type="SAM" id="MobiDB-lite"/>
    </source>
</evidence>
<name>A0A6M6JK24_9PSEU</name>
<organism evidence="2 3">
    <name type="scientific">Pseudonocardia broussonetiae</name>
    <dbReference type="NCBI Taxonomy" id="2736640"/>
    <lineage>
        <taxon>Bacteria</taxon>
        <taxon>Bacillati</taxon>
        <taxon>Actinomycetota</taxon>
        <taxon>Actinomycetes</taxon>
        <taxon>Pseudonocardiales</taxon>
        <taxon>Pseudonocardiaceae</taxon>
        <taxon>Pseudonocardia</taxon>
    </lineage>
</organism>